<dbReference type="EMBL" id="JFZB01000052">
    <property type="protein sequence ID" value="KFI24344.1"/>
    <property type="molecule type" value="Genomic_DNA"/>
</dbReference>
<dbReference type="RefSeq" id="WP_036640109.1">
    <property type="nucleotide sequence ID" value="NZ_JFZB01000052.1"/>
</dbReference>
<dbReference type="SUPFAM" id="SSF53300">
    <property type="entry name" value="vWA-like"/>
    <property type="match status" value="1"/>
</dbReference>
<dbReference type="InterPro" id="IPR036465">
    <property type="entry name" value="vWFA_dom_sf"/>
</dbReference>
<dbReference type="Pfam" id="PF00092">
    <property type="entry name" value="VWA"/>
    <property type="match status" value="1"/>
</dbReference>
<feature type="domain" description="VWFA" evidence="1">
    <location>
        <begin position="254"/>
        <end position="432"/>
    </location>
</feature>
<dbReference type="Pfam" id="PF13550">
    <property type="entry name" value="Phage-tail_3"/>
    <property type="match status" value="1"/>
</dbReference>
<name>A0A086XQP4_9RHOB</name>
<evidence type="ECO:0000313" key="2">
    <source>
        <dbReference type="EMBL" id="KFI24344.1"/>
    </source>
</evidence>
<accession>A0A086XQP4</accession>
<organism evidence="2 3">
    <name type="scientific">Paenirhodobacter enshiensis</name>
    <dbReference type="NCBI Taxonomy" id="1105367"/>
    <lineage>
        <taxon>Bacteria</taxon>
        <taxon>Pseudomonadati</taxon>
        <taxon>Pseudomonadota</taxon>
        <taxon>Alphaproteobacteria</taxon>
        <taxon>Rhodobacterales</taxon>
        <taxon>Rhodobacter group</taxon>
        <taxon>Paenirhodobacter</taxon>
    </lineage>
</organism>
<dbReference type="InterPro" id="IPR032876">
    <property type="entry name" value="J_dom"/>
</dbReference>
<dbReference type="Gene3D" id="3.40.50.410">
    <property type="entry name" value="von Willebrand factor, type A domain"/>
    <property type="match status" value="1"/>
</dbReference>
<dbReference type="Proteomes" id="UP000028824">
    <property type="component" value="Unassembled WGS sequence"/>
</dbReference>
<reference evidence="2 3" key="1">
    <citation type="submission" date="2014-03" db="EMBL/GenBank/DDBJ databases">
        <title>Genome of Paenirhodobacter enshiensis DW2-9.</title>
        <authorList>
            <person name="Wang D."/>
            <person name="Wang G."/>
        </authorList>
    </citation>
    <scope>NUCLEOTIDE SEQUENCE [LARGE SCALE GENOMIC DNA]</scope>
    <source>
        <strain evidence="2 3">DW2-9</strain>
    </source>
</reference>
<dbReference type="STRING" id="1105367.CG50_10605"/>
<dbReference type="SMART" id="SM00327">
    <property type="entry name" value="VWA"/>
    <property type="match status" value="1"/>
</dbReference>
<dbReference type="AlphaFoldDB" id="A0A086XQP4"/>
<dbReference type="eggNOG" id="COG2304">
    <property type="taxonomic scope" value="Bacteria"/>
</dbReference>
<evidence type="ECO:0000259" key="1">
    <source>
        <dbReference type="PROSITE" id="PS50234"/>
    </source>
</evidence>
<dbReference type="PROSITE" id="PS50234">
    <property type="entry name" value="VWFA"/>
    <property type="match status" value="1"/>
</dbReference>
<protein>
    <submittedName>
        <fullName evidence="2">von Willebrand factor type A</fullName>
    </submittedName>
</protein>
<proteinExistence type="predicted"/>
<evidence type="ECO:0000313" key="3">
    <source>
        <dbReference type="Proteomes" id="UP000028824"/>
    </source>
</evidence>
<sequence length="1035" mass="108682">MGSSKKQTVGYKYFLGAHLALCHGPADVLREILVDDKVAWSVTTGAVSDGGTAAVTAIGTATDMAAVAGESTATVTFPGTLSGIKVGQSYVLMLASAGTVTVTVTGVMYDPGEGVTTWFVTPATTAFAAQAATVTQVAATTSNTGGRGGRITIDAVDLFGGESREGGIEGDVDVLMGEPTQGMNDYLAEQRGANVPAYRGIVSLVLRQLYMGINPYLKPWAVRLTRILAAEDGAEQWYPEKAQILGAASISDAAIYFAIDTSGSMAGSRFNAAKEAVASLIEEIAANVDSDEPNDIRIVTWADSVRGSIERDTCDADEYAELAAWMRAQASPVSGSGGTNYAAGLASCVQFFDDTECDRKVVIFVTDGEATSGSMSDAKGYLDDAGADVFCFNIALEDTTYTAQLDNTPIDDVPVVTSGDTQALINALRNAFGPGPDMNPAHIIRECLTNGTWGLGYSESEIGASFEAAADTLFAEQLGLSFLWQDDGPIEDFLATVQSHIDASVYVDRRTGLWEIKLIRDDYDVADLPVFDEGNVTDWGTLGVRQPGDLVNSVTVKYTNASTESTASVSVTDAARVIELGDAVSQTVEYPGARNQSLAVRLATRDLRALSAPILSGQISVNRDGADLNIGDAIVLNSPRRSIDGVVMRVQEIGVGSGRDNAIKLTLAEDVFSLGTSAIVGGAQKGEGTLTAKPTALKYRMAEEAPYWLVVQQLGHDQAEAMLASDPTAGVLTATGEQKTSQAVSAQLWVDPGTGTAEDEAAMPLVPVAVLAADLSDDPTDCVLSVTGWQQIGDVQIGSLAWLGGELVVVYGITATEVTVGRGCLDTVPHAHAAGEAVLFFGPEAAIGQAQYVAGEEVTVRLLPETPSKVLAWSKAGEDSARFDSRAFRPLPPGNVQGNGVYAPDAAVLLSGDLELSWAHRDRLSQTGSVIADYRAASIGPEAGTDYVVQVFWVDPETDTAIEPAAAEIEVGSGTGYTLTSSALPLDDAPAGTQKLDIALRSRRDGLLCHDYRSMRFVSPAAVGWDKSWNLAWGE</sequence>
<dbReference type="OrthoDB" id="5917852at2"/>
<keyword evidence="3" id="KW-1185">Reference proteome</keyword>
<gene>
    <name evidence="2" type="ORF">CG50_10605</name>
</gene>
<comment type="caution">
    <text evidence="2">The sequence shown here is derived from an EMBL/GenBank/DDBJ whole genome shotgun (WGS) entry which is preliminary data.</text>
</comment>
<dbReference type="InterPro" id="IPR002035">
    <property type="entry name" value="VWF_A"/>
</dbReference>
<dbReference type="CDD" id="cd00198">
    <property type="entry name" value="vWFA"/>
    <property type="match status" value="1"/>
</dbReference>